<dbReference type="PANTHER" id="PTHR32134:SF180">
    <property type="entry name" value="FNIP REPEAT-CONTAINING PROTEIN"/>
    <property type="match status" value="1"/>
</dbReference>
<dbReference type="STRING" id="984486.A0A1E3QNP4"/>
<evidence type="ECO:0000313" key="2">
    <source>
        <dbReference type="Proteomes" id="UP000094336"/>
    </source>
</evidence>
<gene>
    <name evidence="1" type="ORF">BABINDRAFT_167779</name>
</gene>
<reference evidence="2" key="1">
    <citation type="submission" date="2016-05" db="EMBL/GenBank/DDBJ databases">
        <title>Comparative genomics of biotechnologically important yeasts.</title>
        <authorList>
            <consortium name="DOE Joint Genome Institute"/>
            <person name="Riley R."/>
            <person name="Haridas S."/>
            <person name="Wolfe K.H."/>
            <person name="Lopes M.R."/>
            <person name="Hittinger C.T."/>
            <person name="Goker M."/>
            <person name="Salamov A."/>
            <person name="Wisecaver J."/>
            <person name="Long T.M."/>
            <person name="Aerts A.L."/>
            <person name="Barry K."/>
            <person name="Choi C."/>
            <person name="Clum A."/>
            <person name="Coughlan A.Y."/>
            <person name="Deshpande S."/>
            <person name="Douglass A.P."/>
            <person name="Hanson S.J."/>
            <person name="Klenk H.-P."/>
            <person name="Labutti K."/>
            <person name="Lapidus A."/>
            <person name="Lindquist E."/>
            <person name="Lipzen A."/>
            <person name="Meier-Kolthoff J.P."/>
            <person name="Ohm R.A."/>
            <person name="Otillar R.P."/>
            <person name="Pangilinan J."/>
            <person name="Peng Y."/>
            <person name="Rokas A."/>
            <person name="Rosa C.A."/>
            <person name="Scheuner C."/>
            <person name="Sibirny A.A."/>
            <person name="Slot J.C."/>
            <person name="Stielow J.B."/>
            <person name="Sun H."/>
            <person name="Kurtzman C.P."/>
            <person name="Blackwell M."/>
            <person name="Grigoriev I.V."/>
            <person name="Jeffries T.W."/>
        </authorList>
    </citation>
    <scope>NUCLEOTIDE SEQUENCE [LARGE SCALE GENOMIC DNA]</scope>
    <source>
        <strain evidence="2">NRRL Y-12698</strain>
    </source>
</reference>
<dbReference type="PANTHER" id="PTHR32134">
    <property type="entry name" value="FNIP REPEAT-CONTAINING PROTEIN"/>
    <property type="match status" value="1"/>
</dbReference>
<keyword evidence="2" id="KW-1185">Reference proteome</keyword>
<sequence length="477" mass="53706">MNPFFGKRFDSSPLLQDPNFQILARMPIEVVTRVLGFVPVYYLPLFLGSRDFRDTAIKIYLSNIVINDAIPMNKQGVYDGADEAVANYMNTTTFTSFARNRDYTAAPLGLGQVYLQERGFLPFLKVAMERLSQFKELRVTIEARENPVVLSRMACLDNIRSLDLTCSDVDWADFRLPERLESLTVCLFDDTFSEFHSSLSLPRTLKNLSLAGVNCTKVLYDRLPPFLETLAVGENADFSVSEFNRTSFPASLTRLHLHGTGFASSHLEGLVLPPTVHTLKIEGYNQDVVTGLALPPSVKEFILKLCSLKELHMDFSEGLETVRIADCPNFTPILDHLAFPQSLRSLTLYRCQLTNLNFVGRLPNAVQHLDLRKCTAGFLNYRTEYVPLDLPSSLHFPDSLITLQLSSNPSLFHMYDFKAVTLPLKLAHLDVSLTGIRDLNGVSFPKGIRRLYTGDNPVHLRKRHRRASSVSSVGSDY</sequence>
<dbReference type="InterPro" id="IPR051251">
    <property type="entry name" value="STK_FNIP-Repeat"/>
</dbReference>
<dbReference type="SUPFAM" id="SSF52058">
    <property type="entry name" value="L domain-like"/>
    <property type="match status" value="1"/>
</dbReference>
<dbReference type="Gene3D" id="3.80.10.10">
    <property type="entry name" value="Ribonuclease Inhibitor"/>
    <property type="match status" value="2"/>
</dbReference>
<organism evidence="1 2">
    <name type="scientific">Babjeviella inositovora NRRL Y-12698</name>
    <dbReference type="NCBI Taxonomy" id="984486"/>
    <lineage>
        <taxon>Eukaryota</taxon>
        <taxon>Fungi</taxon>
        <taxon>Dikarya</taxon>
        <taxon>Ascomycota</taxon>
        <taxon>Saccharomycotina</taxon>
        <taxon>Pichiomycetes</taxon>
        <taxon>Serinales incertae sedis</taxon>
        <taxon>Babjeviella</taxon>
    </lineage>
</organism>
<protein>
    <recommendedName>
        <fullName evidence="3">F-box domain-containing protein</fullName>
    </recommendedName>
</protein>
<evidence type="ECO:0000313" key="1">
    <source>
        <dbReference type="EMBL" id="ODQ79258.1"/>
    </source>
</evidence>
<name>A0A1E3QNP4_9ASCO</name>
<accession>A0A1E3QNP4</accession>
<dbReference type="RefSeq" id="XP_018984586.1">
    <property type="nucleotide sequence ID" value="XM_019130537.1"/>
</dbReference>
<dbReference type="InterPro" id="IPR032675">
    <property type="entry name" value="LRR_dom_sf"/>
</dbReference>
<dbReference type="Proteomes" id="UP000094336">
    <property type="component" value="Unassembled WGS sequence"/>
</dbReference>
<dbReference type="GeneID" id="30148390"/>
<proteinExistence type="predicted"/>
<dbReference type="EMBL" id="KV454433">
    <property type="protein sequence ID" value="ODQ79258.1"/>
    <property type="molecule type" value="Genomic_DNA"/>
</dbReference>
<evidence type="ECO:0008006" key="3">
    <source>
        <dbReference type="Google" id="ProtNLM"/>
    </source>
</evidence>
<dbReference type="AlphaFoldDB" id="A0A1E3QNP4"/>